<dbReference type="CDD" id="cd00085">
    <property type="entry name" value="HNHc"/>
    <property type="match status" value="1"/>
</dbReference>
<dbReference type="SMART" id="SM00507">
    <property type="entry name" value="HNHc"/>
    <property type="match status" value="1"/>
</dbReference>
<feature type="domain" description="HNH nuclease" evidence="2">
    <location>
        <begin position="393"/>
        <end position="444"/>
    </location>
</feature>
<feature type="region of interest" description="Disordered" evidence="1">
    <location>
        <begin position="276"/>
        <end position="344"/>
    </location>
</feature>
<proteinExistence type="predicted"/>
<evidence type="ECO:0000259" key="2">
    <source>
        <dbReference type="SMART" id="SM00507"/>
    </source>
</evidence>
<feature type="compositionally biased region" description="Pro residues" evidence="1">
    <location>
        <begin position="294"/>
        <end position="312"/>
    </location>
</feature>
<gene>
    <name evidence="3" type="ORF">MHIP_57690</name>
</gene>
<dbReference type="AlphaFoldDB" id="A0A7I9ZX19"/>
<dbReference type="Pfam" id="PF02720">
    <property type="entry name" value="DUF222"/>
    <property type="match status" value="1"/>
</dbReference>
<protein>
    <recommendedName>
        <fullName evidence="2">HNH nuclease domain-containing protein</fullName>
    </recommendedName>
</protein>
<dbReference type="EMBL" id="BLLB01000002">
    <property type="protein sequence ID" value="GFH05286.1"/>
    <property type="molecule type" value="Genomic_DNA"/>
</dbReference>
<name>A0A7I9ZX19_9MYCO</name>
<reference evidence="3 4" key="1">
    <citation type="journal article" date="2019" name="Emerg. Microbes Infect.">
        <title>Comprehensive subspecies identification of 175 nontuberculous mycobacteria species based on 7547 genomic profiles.</title>
        <authorList>
            <person name="Matsumoto Y."/>
            <person name="Kinjo T."/>
            <person name="Motooka D."/>
            <person name="Nabeya D."/>
            <person name="Jung N."/>
            <person name="Uechi K."/>
            <person name="Horii T."/>
            <person name="Iida T."/>
            <person name="Fujita J."/>
            <person name="Nakamura S."/>
        </authorList>
    </citation>
    <scope>NUCLEOTIDE SEQUENCE [LARGE SCALE GENOMIC DNA]</scope>
    <source>
        <strain evidence="3 4">JCM 30996</strain>
    </source>
</reference>
<dbReference type="InterPro" id="IPR003870">
    <property type="entry name" value="DUF222"/>
</dbReference>
<feature type="region of interest" description="Disordered" evidence="1">
    <location>
        <begin position="482"/>
        <end position="574"/>
    </location>
</feature>
<comment type="caution">
    <text evidence="3">The sequence shown here is derived from an EMBL/GenBank/DDBJ whole genome shotgun (WGS) entry which is preliminary data.</text>
</comment>
<sequence>MIEHMFDGSLVGPDQLTGLSDAALARAAAGWASASAAAEARKLAVIAEIERRARAAQQHPNWVVDDLDAAAAGLSCALTISHGRALGQIGLAVTLRDRLPKVGARFLAGQISAAMIATISWRTYLVCDPGALARIDTEIAEHAPAWGRLSQYKLEKAIDFWVERHDPDAVRRVRTGVRGRDFVIGDRDDATGTTSVHGRLTSTDAALLEQRLAAMIATVCDDDPRTLAQRRADALGAIAAHATTLACRCDNPGCAAQTDDGRASNFVVHVFTDTDTLNDTRDRGLDPTLHGPDDPPPTPTPKPAESPAPKPAEPAASPEPTVAKPAAESKPESTPPTSGRPARRRRTAALIPGSNAAIVPPALLADLIHHGAKIRFVTTPDPCGEDRYRPSTALADFIRTRDLTCRFPGCDRPATHADIDHTRPWPTGPTHPTNCKCYCRLHHLIKTFWTGWHDTQHPDGTLAITTPSGLTYTTKPFTALLFPHWNTTTPPPPRPPGPPPPTNPGRHLKMPTRRRTRTQTRTARITAERKLNATQRALENSSTTPTPPPGHHYPDYQFHPAHHTPDYGDDPPPF</sequence>
<dbReference type="Proteomes" id="UP000465304">
    <property type="component" value="Unassembled WGS sequence"/>
</dbReference>
<evidence type="ECO:0000313" key="4">
    <source>
        <dbReference type="Proteomes" id="UP000465304"/>
    </source>
</evidence>
<feature type="compositionally biased region" description="Basic residues" evidence="1">
    <location>
        <begin position="506"/>
        <end position="518"/>
    </location>
</feature>
<accession>A0A7I9ZX19</accession>
<evidence type="ECO:0000313" key="3">
    <source>
        <dbReference type="EMBL" id="GFH05286.1"/>
    </source>
</evidence>
<evidence type="ECO:0000256" key="1">
    <source>
        <dbReference type="SAM" id="MobiDB-lite"/>
    </source>
</evidence>
<organism evidence="3 4">
    <name type="scientific">Mycolicibacterium hippocampi</name>
    <dbReference type="NCBI Taxonomy" id="659824"/>
    <lineage>
        <taxon>Bacteria</taxon>
        <taxon>Bacillati</taxon>
        <taxon>Actinomycetota</taxon>
        <taxon>Actinomycetes</taxon>
        <taxon>Mycobacteriales</taxon>
        <taxon>Mycobacteriaceae</taxon>
        <taxon>Mycolicibacterium</taxon>
    </lineage>
</organism>
<keyword evidence="4" id="KW-1185">Reference proteome</keyword>
<feature type="compositionally biased region" description="Pro residues" evidence="1">
    <location>
        <begin position="489"/>
        <end position="503"/>
    </location>
</feature>
<feature type="compositionally biased region" description="Polar residues" evidence="1">
    <location>
        <begin position="532"/>
        <end position="542"/>
    </location>
</feature>
<dbReference type="InterPro" id="IPR003615">
    <property type="entry name" value="HNH_nuc"/>
</dbReference>